<feature type="transmembrane region" description="Helical" evidence="11">
    <location>
        <begin position="32"/>
        <end position="50"/>
    </location>
</feature>
<dbReference type="EMBL" id="LSLI01000048">
    <property type="protein sequence ID" value="KXS31965.1"/>
    <property type="molecule type" value="Genomic_DNA"/>
</dbReference>
<evidence type="ECO:0000256" key="10">
    <source>
        <dbReference type="ARBA" id="ARBA00023136"/>
    </source>
</evidence>
<comment type="subcellular location">
    <subcellularLocation>
        <location evidence="1">Cell membrane</location>
        <topology evidence="1">Single-pass membrane protein</topology>
    </subcellularLocation>
</comment>
<dbReference type="SMART" id="SM01323">
    <property type="entry name" value="YajC"/>
    <property type="match status" value="1"/>
</dbReference>
<evidence type="ECO:0000313" key="12">
    <source>
        <dbReference type="EMBL" id="KXS31965.1"/>
    </source>
</evidence>
<accession>A0A139BT75</accession>
<evidence type="ECO:0000256" key="2">
    <source>
        <dbReference type="ARBA" id="ARBA00006742"/>
    </source>
</evidence>
<reference evidence="12 13" key="2">
    <citation type="submission" date="2016-03" db="EMBL/GenBank/DDBJ databases">
        <title>New uncultured bacterium of the family Gallionellaceae from acid mine drainage: description and reconstruction of genome based on metagenomic analysis of microbial community.</title>
        <authorList>
            <person name="Kadnikov V."/>
            <person name="Ivasenko D."/>
            <person name="Beletsky A."/>
            <person name="Mardanov A."/>
            <person name="Danilova E."/>
            <person name="Pimenov N."/>
            <person name="Karnachuk O."/>
            <person name="Ravin N."/>
        </authorList>
    </citation>
    <scope>NUCLEOTIDE SEQUENCE [LARGE SCALE GENOMIC DNA]</scope>
    <source>
        <strain evidence="12">ShG14-8</strain>
    </source>
</reference>
<dbReference type="GO" id="GO:0005886">
    <property type="term" value="C:plasma membrane"/>
    <property type="evidence" value="ECO:0007669"/>
    <property type="project" value="UniProtKB-SubCell"/>
</dbReference>
<keyword evidence="5" id="KW-1003">Cell membrane</keyword>
<dbReference type="PRINTS" id="PR01853">
    <property type="entry name" value="YAJCTRNLCASE"/>
</dbReference>
<evidence type="ECO:0000256" key="6">
    <source>
        <dbReference type="ARBA" id="ARBA00022692"/>
    </source>
</evidence>
<organism evidence="12 13">
    <name type="scientific">Candidatus Gallionella acididurans</name>
    <dbReference type="NCBI Taxonomy" id="1796491"/>
    <lineage>
        <taxon>Bacteria</taxon>
        <taxon>Pseudomonadati</taxon>
        <taxon>Pseudomonadota</taxon>
        <taxon>Betaproteobacteria</taxon>
        <taxon>Nitrosomonadales</taxon>
        <taxon>Gallionellaceae</taxon>
        <taxon>Gallionella</taxon>
    </lineage>
</organism>
<keyword evidence="10 11" id="KW-0472">Membrane</keyword>
<evidence type="ECO:0000313" key="13">
    <source>
        <dbReference type="Proteomes" id="UP000070578"/>
    </source>
</evidence>
<dbReference type="Proteomes" id="UP000070578">
    <property type="component" value="Unassembled WGS sequence"/>
</dbReference>
<keyword evidence="6 11" id="KW-0812">Transmembrane</keyword>
<keyword evidence="4" id="KW-0813">Transport</keyword>
<evidence type="ECO:0000256" key="8">
    <source>
        <dbReference type="ARBA" id="ARBA00022989"/>
    </source>
</evidence>
<comment type="caution">
    <text evidence="12">The sequence shown here is derived from an EMBL/GenBank/DDBJ whole genome shotgun (WGS) entry which is preliminary data.</text>
</comment>
<dbReference type="InterPro" id="IPR003849">
    <property type="entry name" value="Preprotein_translocase_YajC"/>
</dbReference>
<evidence type="ECO:0000256" key="11">
    <source>
        <dbReference type="SAM" id="Phobius"/>
    </source>
</evidence>
<dbReference type="Pfam" id="PF02699">
    <property type="entry name" value="YajC"/>
    <property type="match status" value="1"/>
</dbReference>
<dbReference type="PATRIC" id="fig|1796491.3.peg.2102"/>
<protein>
    <recommendedName>
        <fullName evidence="3">Sec translocon accessory complex subunit YajC</fullName>
    </recommendedName>
</protein>
<evidence type="ECO:0000256" key="5">
    <source>
        <dbReference type="ARBA" id="ARBA00022475"/>
    </source>
</evidence>
<sequence length="121" mass="13099">MVECASFDFGDFKMFISNAYAEAAAASPESGFMNFVPLVVLVVVFYFLILRPQSNRAKEQKAMIAALQRGDEVVTVGGTVGTVSKVYEQYAGVEIAENLIVMVQKSAIQSVLPKGTIKAIK</sequence>
<gene>
    <name evidence="12" type="ORF">AWT59_1926</name>
</gene>
<keyword evidence="8 11" id="KW-1133">Transmembrane helix</keyword>
<keyword evidence="7" id="KW-0653">Protein transport</keyword>
<comment type="similarity">
    <text evidence="2">Belongs to the YajC family.</text>
</comment>
<keyword evidence="9" id="KW-0811">Translocation</keyword>
<name>A0A139BT75_9PROT</name>
<evidence type="ECO:0000256" key="1">
    <source>
        <dbReference type="ARBA" id="ARBA00004162"/>
    </source>
</evidence>
<evidence type="ECO:0000256" key="9">
    <source>
        <dbReference type="ARBA" id="ARBA00023010"/>
    </source>
</evidence>
<dbReference type="NCBIfam" id="TIGR00739">
    <property type="entry name" value="yajC"/>
    <property type="match status" value="1"/>
</dbReference>
<dbReference type="PANTHER" id="PTHR33909:SF1">
    <property type="entry name" value="SEC TRANSLOCON ACCESSORY COMPLEX SUBUNIT YAJC"/>
    <property type="match status" value="1"/>
</dbReference>
<dbReference type="PANTHER" id="PTHR33909">
    <property type="entry name" value="SEC TRANSLOCON ACCESSORY COMPLEX SUBUNIT YAJC"/>
    <property type="match status" value="1"/>
</dbReference>
<reference evidence="12 13" key="1">
    <citation type="submission" date="2016-02" db="EMBL/GenBank/DDBJ databases">
        <authorList>
            <person name="Wen L."/>
            <person name="He K."/>
            <person name="Yang H."/>
        </authorList>
    </citation>
    <scope>NUCLEOTIDE SEQUENCE [LARGE SCALE GENOMIC DNA]</scope>
    <source>
        <strain evidence="12">ShG14-8</strain>
    </source>
</reference>
<dbReference type="GO" id="GO:0015031">
    <property type="term" value="P:protein transport"/>
    <property type="evidence" value="ECO:0007669"/>
    <property type="project" value="UniProtKB-KW"/>
</dbReference>
<evidence type="ECO:0000256" key="7">
    <source>
        <dbReference type="ARBA" id="ARBA00022927"/>
    </source>
</evidence>
<dbReference type="AlphaFoldDB" id="A0A139BT75"/>
<evidence type="ECO:0000256" key="4">
    <source>
        <dbReference type="ARBA" id="ARBA00022448"/>
    </source>
</evidence>
<proteinExistence type="inferred from homology"/>
<evidence type="ECO:0000256" key="3">
    <source>
        <dbReference type="ARBA" id="ARBA00014962"/>
    </source>
</evidence>